<reference evidence="2" key="1">
    <citation type="journal article" date="2020" name="Stud. Mycol.">
        <title>101 Dothideomycetes genomes: a test case for predicting lifestyles and emergence of pathogens.</title>
        <authorList>
            <person name="Haridas S."/>
            <person name="Albert R."/>
            <person name="Binder M."/>
            <person name="Bloem J."/>
            <person name="Labutti K."/>
            <person name="Salamov A."/>
            <person name="Andreopoulos B."/>
            <person name="Baker S."/>
            <person name="Barry K."/>
            <person name="Bills G."/>
            <person name="Bluhm B."/>
            <person name="Cannon C."/>
            <person name="Castanera R."/>
            <person name="Culley D."/>
            <person name="Daum C."/>
            <person name="Ezra D."/>
            <person name="Gonzalez J."/>
            <person name="Henrissat B."/>
            <person name="Kuo A."/>
            <person name="Liang C."/>
            <person name="Lipzen A."/>
            <person name="Lutzoni F."/>
            <person name="Magnuson J."/>
            <person name="Mondo S."/>
            <person name="Nolan M."/>
            <person name="Ohm R."/>
            <person name="Pangilinan J."/>
            <person name="Park H.-J."/>
            <person name="Ramirez L."/>
            <person name="Alfaro M."/>
            <person name="Sun H."/>
            <person name="Tritt A."/>
            <person name="Yoshinaga Y."/>
            <person name="Zwiers L.-H."/>
            <person name="Turgeon B."/>
            <person name="Goodwin S."/>
            <person name="Spatafora J."/>
            <person name="Crous P."/>
            <person name="Grigoriev I."/>
        </authorList>
    </citation>
    <scope>NUCLEOTIDE SEQUENCE</scope>
    <source>
        <strain evidence="2">CBS 269.34</strain>
    </source>
</reference>
<dbReference type="AlphaFoldDB" id="A0A6A6R5V6"/>
<name>A0A6A6R5V6_9PEZI</name>
<dbReference type="CDD" id="cd00531">
    <property type="entry name" value="NTF2_like"/>
    <property type="match status" value="1"/>
</dbReference>
<dbReference type="EMBL" id="MU004184">
    <property type="protein sequence ID" value="KAF2499782.1"/>
    <property type="molecule type" value="Genomic_DNA"/>
</dbReference>
<feature type="domain" description="SnoaL-like" evidence="1">
    <location>
        <begin position="10"/>
        <end position="142"/>
    </location>
</feature>
<gene>
    <name evidence="2" type="ORF">BU16DRAFT_524231</name>
</gene>
<organism evidence="2 3">
    <name type="scientific">Lophium mytilinum</name>
    <dbReference type="NCBI Taxonomy" id="390894"/>
    <lineage>
        <taxon>Eukaryota</taxon>
        <taxon>Fungi</taxon>
        <taxon>Dikarya</taxon>
        <taxon>Ascomycota</taxon>
        <taxon>Pezizomycotina</taxon>
        <taxon>Dothideomycetes</taxon>
        <taxon>Pleosporomycetidae</taxon>
        <taxon>Mytilinidiales</taxon>
        <taxon>Mytilinidiaceae</taxon>
        <taxon>Lophium</taxon>
    </lineage>
</organism>
<proteinExistence type="predicted"/>
<evidence type="ECO:0000313" key="3">
    <source>
        <dbReference type="Proteomes" id="UP000799750"/>
    </source>
</evidence>
<protein>
    <recommendedName>
        <fullName evidence="1">SnoaL-like domain-containing protein</fullName>
    </recommendedName>
</protein>
<dbReference type="InterPro" id="IPR037401">
    <property type="entry name" value="SnoaL-like"/>
</dbReference>
<evidence type="ECO:0000313" key="2">
    <source>
        <dbReference type="EMBL" id="KAF2499782.1"/>
    </source>
</evidence>
<evidence type="ECO:0000259" key="1">
    <source>
        <dbReference type="Pfam" id="PF13577"/>
    </source>
</evidence>
<dbReference type="InterPro" id="IPR032710">
    <property type="entry name" value="NTF2-like_dom_sf"/>
</dbReference>
<dbReference type="Gene3D" id="3.10.450.50">
    <property type="match status" value="1"/>
</dbReference>
<keyword evidence="3" id="KW-1185">Reference proteome</keyword>
<dbReference type="OrthoDB" id="2148716at2759"/>
<accession>A0A6A6R5V6</accession>
<sequence length="158" mass="17656">MSRQLVNPRDHFAIQNVIAQYCVALDTKDFERLTEVFTTDVDAVYPFPGGQMKGVEAVQNKIRARLGTVVTQHALTTQIIRFNDDGKSASAETYFTGSHFGHGDFEGQAITAYGKYMDELICCEGEAPGMPGASGLWLIKKREVRFMKRIGDEDIMKK</sequence>
<dbReference type="Proteomes" id="UP000799750">
    <property type="component" value="Unassembled WGS sequence"/>
</dbReference>
<dbReference type="Pfam" id="PF13577">
    <property type="entry name" value="SnoaL_4"/>
    <property type="match status" value="1"/>
</dbReference>
<dbReference type="SUPFAM" id="SSF54427">
    <property type="entry name" value="NTF2-like"/>
    <property type="match status" value="1"/>
</dbReference>